<dbReference type="EMBL" id="JBFAKC010000004">
    <property type="protein sequence ID" value="MEV0707785.1"/>
    <property type="molecule type" value="Genomic_DNA"/>
</dbReference>
<evidence type="ECO:0000256" key="9">
    <source>
        <dbReference type="SAM" id="Phobius"/>
    </source>
</evidence>
<proteinExistence type="predicted"/>
<keyword evidence="12" id="KW-1185">Reference proteome</keyword>
<name>A0ABV3FQV0_9NOCA</name>
<protein>
    <recommendedName>
        <fullName evidence="2">histidine kinase</fullName>
        <ecNumber evidence="2">2.7.13.3</ecNumber>
    </recommendedName>
</protein>
<dbReference type="SMART" id="SM00387">
    <property type="entry name" value="HATPase_c"/>
    <property type="match status" value="1"/>
</dbReference>
<evidence type="ECO:0000313" key="12">
    <source>
        <dbReference type="Proteomes" id="UP001551695"/>
    </source>
</evidence>
<organism evidence="11 12">
    <name type="scientific">Nocardia aurea</name>
    <dbReference type="NCBI Taxonomy" id="2144174"/>
    <lineage>
        <taxon>Bacteria</taxon>
        <taxon>Bacillati</taxon>
        <taxon>Actinomycetota</taxon>
        <taxon>Actinomycetes</taxon>
        <taxon>Mycobacteriales</taxon>
        <taxon>Nocardiaceae</taxon>
        <taxon>Nocardia</taxon>
    </lineage>
</organism>
<evidence type="ECO:0000256" key="3">
    <source>
        <dbReference type="ARBA" id="ARBA00022553"/>
    </source>
</evidence>
<dbReference type="InterPro" id="IPR011712">
    <property type="entry name" value="Sig_transdc_His_kin_sub3_dim/P"/>
</dbReference>
<dbReference type="SUPFAM" id="SSF55874">
    <property type="entry name" value="ATPase domain of HSP90 chaperone/DNA topoisomerase II/histidine kinase"/>
    <property type="match status" value="1"/>
</dbReference>
<evidence type="ECO:0000256" key="5">
    <source>
        <dbReference type="ARBA" id="ARBA00022741"/>
    </source>
</evidence>
<dbReference type="InterPro" id="IPR036890">
    <property type="entry name" value="HATPase_C_sf"/>
</dbReference>
<dbReference type="Pfam" id="PF07730">
    <property type="entry name" value="HisKA_3"/>
    <property type="match status" value="1"/>
</dbReference>
<keyword evidence="8" id="KW-0902">Two-component regulatory system</keyword>
<dbReference type="CDD" id="cd16917">
    <property type="entry name" value="HATPase_UhpB-NarQ-NarX-like"/>
    <property type="match status" value="1"/>
</dbReference>
<dbReference type="RefSeq" id="WP_357781830.1">
    <property type="nucleotide sequence ID" value="NZ_JBFAKC010000004.1"/>
</dbReference>
<dbReference type="GO" id="GO:0016301">
    <property type="term" value="F:kinase activity"/>
    <property type="evidence" value="ECO:0007669"/>
    <property type="project" value="UniProtKB-KW"/>
</dbReference>
<evidence type="ECO:0000259" key="10">
    <source>
        <dbReference type="SMART" id="SM00387"/>
    </source>
</evidence>
<sequence>MKRHVGVASPPGAALVAATVTAAVGVFAIVLHTLDSDTALSDRQALGAALVQALSVVLALRVPPAGWAASTAAVVWSSVWVGESLWVDAMFNSYLIVLGVVSLRVGVRGAVGCWAATVAVGAALTVGMRPPDGISGVLELGVLAGLVMVAGAAVHGLTAARRSLRHERAHSALLAERAKIARELHDVVAHHMSVIAIQAEAARFRDPATTPQTLVAIRESAVIALGEMRRILGVLRSEDTGVLPQPTLAQVDRLADAVRATGTSVDMEVGGRCAWLTSGVELSAYRIVQEAMSNAVRHAPGAPIRVRVAVSDDEVRIEVDNDGVPVIDSGAGQGLIGMRERVSLHGGTMTVGPTPSGRFRVAATLPITDPR</sequence>
<keyword evidence="9" id="KW-0472">Membrane</keyword>
<dbReference type="EC" id="2.7.13.3" evidence="2"/>
<keyword evidence="9" id="KW-0812">Transmembrane</keyword>
<dbReference type="Pfam" id="PF02518">
    <property type="entry name" value="HATPase_c"/>
    <property type="match status" value="1"/>
</dbReference>
<keyword evidence="4" id="KW-0808">Transferase</keyword>
<feature type="transmembrane region" description="Helical" evidence="9">
    <location>
        <begin position="140"/>
        <end position="160"/>
    </location>
</feature>
<feature type="transmembrane region" description="Helical" evidence="9">
    <location>
        <begin position="110"/>
        <end position="128"/>
    </location>
</feature>
<keyword evidence="7" id="KW-0067">ATP-binding</keyword>
<accession>A0ABV3FQV0</accession>
<reference evidence="11 12" key="1">
    <citation type="submission" date="2024-06" db="EMBL/GenBank/DDBJ databases">
        <title>The Natural Products Discovery Center: Release of the First 8490 Sequenced Strains for Exploring Actinobacteria Biosynthetic Diversity.</title>
        <authorList>
            <person name="Kalkreuter E."/>
            <person name="Kautsar S.A."/>
            <person name="Yang D."/>
            <person name="Bader C.D."/>
            <person name="Teijaro C.N."/>
            <person name="Fluegel L."/>
            <person name="Davis C.M."/>
            <person name="Simpson J.R."/>
            <person name="Lauterbach L."/>
            <person name="Steele A.D."/>
            <person name="Gui C."/>
            <person name="Meng S."/>
            <person name="Li G."/>
            <person name="Viehrig K."/>
            <person name="Ye F."/>
            <person name="Su P."/>
            <person name="Kiefer A.F."/>
            <person name="Nichols A."/>
            <person name="Cepeda A.J."/>
            <person name="Yan W."/>
            <person name="Fan B."/>
            <person name="Jiang Y."/>
            <person name="Adhikari A."/>
            <person name="Zheng C.-J."/>
            <person name="Schuster L."/>
            <person name="Cowan T.M."/>
            <person name="Smanski M.J."/>
            <person name="Chevrette M.G."/>
            <person name="De Carvalho L.P.S."/>
            <person name="Shen B."/>
        </authorList>
    </citation>
    <scope>NUCLEOTIDE SEQUENCE [LARGE SCALE GENOMIC DNA]</scope>
    <source>
        <strain evidence="11 12">NPDC050403</strain>
    </source>
</reference>
<dbReference type="Proteomes" id="UP001551695">
    <property type="component" value="Unassembled WGS sequence"/>
</dbReference>
<dbReference type="PANTHER" id="PTHR24421">
    <property type="entry name" value="NITRATE/NITRITE SENSOR PROTEIN NARX-RELATED"/>
    <property type="match status" value="1"/>
</dbReference>
<feature type="transmembrane region" description="Helical" evidence="9">
    <location>
        <begin position="12"/>
        <end position="34"/>
    </location>
</feature>
<feature type="domain" description="Histidine kinase/HSP90-like ATPase" evidence="10">
    <location>
        <begin position="279"/>
        <end position="369"/>
    </location>
</feature>
<keyword evidence="6 11" id="KW-0418">Kinase</keyword>
<keyword evidence="5" id="KW-0547">Nucleotide-binding</keyword>
<dbReference type="PANTHER" id="PTHR24421:SF10">
    <property type="entry name" value="NITRATE_NITRITE SENSOR PROTEIN NARQ"/>
    <property type="match status" value="1"/>
</dbReference>
<evidence type="ECO:0000256" key="7">
    <source>
        <dbReference type="ARBA" id="ARBA00022840"/>
    </source>
</evidence>
<gene>
    <name evidence="11" type="ORF">AB0I48_09500</name>
</gene>
<comment type="catalytic activity">
    <reaction evidence="1">
        <text>ATP + protein L-histidine = ADP + protein N-phospho-L-histidine.</text>
        <dbReference type="EC" id="2.7.13.3"/>
    </reaction>
</comment>
<evidence type="ECO:0000256" key="6">
    <source>
        <dbReference type="ARBA" id="ARBA00022777"/>
    </source>
</evidence>
<dbReference type="Gene3D" id="1.20.5.1930">
    <property type="match status" value="1"/>
</dbReference>
<dbReference type="Gene3D" id="3.30.565.10">
    <property type="entry name" value="Histidine kinase-like ATPase, C-terminal domain"/>
    <property type="match status" value="1"/>
</dbReference>
<keyword evidence="9" id="KW-1133">Transmembrane helix</keyword>
<evidence type="ECO:0000256" key="2">
    <source>
        <dbReference type="ARBA" id="ARBA00012438"/>
    </source>
</evidence>
<comment type="caution">
    <text evidence="11">The sequence shown here is derived from an EMBL/GenBank/DDBJ whole genome shotgun (WGS) entry which is preliminary data.</text>
</comment>
<feature type="transmembrane region" description="Helical" evidence="9">
    <location>
        <begin position="84"/>
        <end position="103"/>
    </location>
</feature>
<dbReference type="InterPro" id="IPR050482">
    <property type="entry name" value="Sensor_HK_TwoCompSys"/>
</dbReference>
<keyword evidence="3" id="KW-0597">Phosphoprotein</keyword>
<dbReference type="InterPro" id="IPR003594">
    <property type="entry name" value="HATPase_dom"/>
</dbReference>
<evidence type="ECO:0000256" key="8">
    <source>
        <dbReference type="ARBA" id="ARBA00023012"/>
    </source>
</evidence>
<evidence type="ECO:0000313" key="11">
    <source>
        <dbReference type="EMBL" id="MEV0707785.1"/>
    </source>
</evidence>
<evidence type="ECO:0000256" key="4">
    <source>
        <dbReference type="ARBA" id="ARBA00022679"/>
    </source>
</evidence>
<evidence type="ECO:0000256" key="1">
    <source>
        <dbReference type="ARBA" id="ARBA00000085"/>
    </source>
</evidence>